<comment type="pathway">
    <text evidence="5">Cell wall biogenesis; lipoteichoic acid biosynthesis.</text>
</comment>
<feature type="domain" description="Carrier" evidence="6">
    <location>
        <begin position="1"/>
        <end position="78"/>
    </location>
</feature>
<dbReference type="HAMAP" id="MF_00565">
    <property type="entry name" value="DltC"/>
    <property type="match status" value="1"/>
</dbReference>
<keyword evidence="2 5" id="KW-0963">Cytoplasm</keyword>
<feature type="modified residue" description="O-(pantetheine 4'-phosphoryl)serine" evidence="5">
    <location>
        <position position="36"/>
    </location>
</feature>
<evidence type="ECO:0000256" key="3">
    <source>
        <dbReference type="ARBA" id="ARBA00022553"/>
    </source>
</evidence>
<dbReference type="Gene3D" id="1.10.1200.10">
    <property type="entry name" value="ACP-like"/>
    <property type="match status" value="1"/>
</dbReference>
<dbReference type="InterPro" id="IPR036736">
    <property type="entry name" value="ACP-like_sf"/>
</dbReference>
<dbReference type="GO" id="GO:0070395">
    <property type="term" value="P:lipoteichoic acid biosynthetic process"/>
    <property type="evidence" value="ECO:0007669"/>
    <property type="project" value="UniProtKB-UniRule"/>
</dbReference>
<dbReference type="RefSeq" id="WP_092652641.1">
    <property type="nucleotide sequence ID" value="NZ_FOHA01000011.1"/>
</dbReference>
<comment type="PTM">
    <text evidence="5">4'-phosphopantetheine is transferred from CoA to a specific serine of apo-DCP.</text>
</comment>
<evidence type="ECO:0000259" key="6">
    <source>
        <dbReference type="PROSITE" id="PS50075"/>
    </source>
</evidence>
<keyword evidence="4 5" id="KW-0961">Cell wall biogenesis/degradation</keyword>
<dbReference type="NCBIfam" id="NF003464">
    <property type="entry name" value="PRK05087.1"/>
    <property type="match status" value="1"/>
</dbReference>
<dbReference type="GO" id="GO:0071555">
    <property type="term" value="P:cell wall organization"/>
    <property type="evidence" value="ECO:0007669"/>
    <property type="project" value="UniProtKB-KW"/>
</dbReference>
<dbReference type="GO" id="GO:0016874">
    <property type="term" value="F:ligase activity"/>
    <property type="evidence" value="ECO:0007669"/>
    <property type="project" value="UniProtKB-KW"/>
</dbReference>
<name>A0A1H9T811_9LACT</name>
<evidence type="ECO:0000256" key="2">
    <source>
        <dbReference type="ARBA" id="ARBA00022490"/>
    </source>
</evidence>
<dbReference type="InterPro" id="IPR009081">
    <property type="entry name" value="PP-bd_ACP"/>
</dbReference>
<organism evidence="7 8">
    <name type="scientific">Isobaculum melis</name>
    <dbReference type="NCBI Taxonomy" id="142588"/>
    <lineage>
        <taxon>Bacteria</taxon>
        <taxon>Bacillati</taxon>
        <taxon>Bacillota</taxon>
        <taxon>Bacilli</taxon>
        <taxon>Lactobacillales</taxon>
        <taxon>Carnobacteriaceae</taxon>
        <taxon>Isobaculum</taxon>
    </lineage>
</organism>
<reference evidence="7 8" key="1">
    <citation type="submission" date="2016-10" db="EMBL/GenBank/DDBJ databases">
        <authorList>
            <person name="de Groot N.N."/>
        </authorList>
    </citation>
    <scope>NUCLEOTIDE SEQUENCE [LARGE SCALE GENOMIC DNA]</scope>
    <source>
        <strain evidence="7 8">DSM 13760</strain>
    </source>
</reference>
<dbReference type="GO" id="GO:0036370">
    <property type="term" value="F:D-alanyl carrier activity"/>
    <property type="evidence" value="ECO:0007669"/>
    <property type="project" value="UniProtKB-UniRule"/>
</dbReference>
<dbReference type="OrthoDB" id="6462171at2"/>
<dbReference type="InterPro" id="IPR003230">
    <property type="entry name" value="DltC"/>
</dbReference>
<dbReference type="EMBL" id="FOHA01000011">
    <property type="protein sequence ID" value="SER93410.1"/>
    <property type="molecule type" value="Genomic_DNA"/>
</dbReference>
<comment type="similarity">
    <text evidence="5">Belongs to the DltC family.</text>
</comment>
<dbReference type="PROSITE" id="PS50075">
    <property type="entry name" value="CARRIER"/>
    <property type="match status" value="1"/>
</dbReference>
<dbReference type="GO" id="GO:0005737">
    <property type="term" value="C:cytoplasm"/>
    <property type="evidence" value="ECO:0007669"/>
    <property type="project" value="UniProtKB-SubCell"/>
</dbReference>
<comment type="function">
    <text evidence="5">Carrier protein involved in the D-alanylation of lipoteichoic acid (LTA). The loading of thioester-linked D-alanine onto DltC is catalyzed by D-alanine--D-alanyl carrier protein ligase DltA. The DltC-carried D-alanyl group is further transferred to cell membrane phosphatidylglycerol (PG) by forming an ester bond, probably catalyzed by DltD. D-alanylation of LTA plays an important role in modulating the properties of the cell wall in Gram-positive bacteria, influencing the net charge of the cell wall.</text>
</comment>
<keyword evidence="1 5" id="KW-0596">Phosphopantetheine</keyword>
<evidence type="ECO:0000256" key="5">
    <source>
        <dbReference type="HAMAP-Rule" id="MF_00565"/>
    </source>
</evidence>
<dbReference type="UniPathway" id="UPA00556"/>
<proteinExistence type="inferred from homology"/>
<dbReference type="SUPFAM" id="SSF47336">
    <property type="entry name" value="ACP-like"/>
    <property type="match status" value="1"/>
</dbReference>
<evidence type="ECO:0000256" key="4">
    <source>
        <dbReference type="ARBA" id="ARBA00023316"/>
    </source>
</evidence>
<dbReference type="Pfam" id="PF00550">
    <property type="entry name" value="PP-binding"/>
    <property type="match status" value="1"/>
</dbReference>
<gene>
    <name evidence="5" type="primary">dltC</name>
    <name evidence="7" type="ORF">SAMN04488559_11148</name>
</gene>
<evidence type="ECO:0000313" key="7">
    <source>
        <dbReference type="EMBL" id="SER93410.1"/>
    </source>
</evidence>
<keyword evidence="7" id="KW-0436">Ligase</keyword>
<keyword evidence="3 5" id="KW-0597">Phosphoprotein</keyword>
<dbReference type="Proteomes" id="UP000198948">
    <property type="component" value="Unassembled WGS sequence"/>
</dbReference>
<dbReference type="AlphaFoldDB" id="A0A1H9T811"/>
<accession>A0A1H9T811</accession>
<comment type="subcellular location">
    <subcellularLocation>
        <location evidence="5">Cytoplasm</location>
    </subcellularLocation>
</comment>
<protein>
    <recommendedName>
        <fullName evidence="5">D-alanyl carrier protein</fullName>
        <shortName evidence="5">DCP</shortName>
    </recommendedName>
    <alternativeName>
        <fullName evidence="5">D-alanine--poly(phosphoribitol) ligase subunit 2</fullName>
    </alternativeName>
</protein>
<evidence type="ECO:0000313" key="8">
    <source>
        <dbReference type="Proteomes" id="UP000198948"/>
    </source>
</evidence>
<dbReference type="STRING" id="142588.SAMN04488559_11148"/>
<evidence type="ECO:0000256" key="1">
    <source>
        <dbReference type="ARBA" id="ARBA00022450"/>
    </source>
</evidence>
<sequence>MVDKNEFLTILAEITGEDEVKEDLDFPLYDSGVLDSLGTVQLLVEIEAQMGIQVPVSDFDRDEWATPNKMLEQLEQLK</sequence>
<keyword evidence="8" id="KW-1185">Reference proteome</keyword>
<dbReference type="NCBIfam" id="TIGR01688">
    <property type="entry name" value="dltC"/>
    <property type="match status" value="1"/>
</dbReference>